<feature type="compositionally biased region" description="Low complexity" evidence="1">
    <location>
        <begin position="92"/>
        <end position="103"/>
    </location>
</feature>
<dbReference type="EMBL" id="JAOVZO020000003">
    <property type="protein sequence ID" value="MDC8011440.1"/>
    <property type="molecule type" value="Genomic_DNA"/>
</dbReference>
<keyword evidence="3" id="KW-1185">Reference proteome</keyword>
<reference evidence="2" key="1">
    <citation type="submission" date="2023-02" db="EMBL/GenBank/DDBJ databases">
        <title>Tahibacter soli sp. nov. isolated from soil.</title>
        <authorList>
            <person name="Baek J.H."/>
            <person name="Lee J.K."/>
            <person name="Choi D.G."/>
            <person name="Jeon C.O."/>
        </authorList>
    </citation>
    <scope>NUCLEOTIDE SEQUENCE</scope>
    <source>
        <strain evidence="2">BL</strain>
    </source>
</reference>
<organism evidence="2 3">
    <name type="scientific">Tahibacter soli</name>
    <dbReference type="NCBI Taxonomy" id="2983605"/>
    <lineage>
        <taxon>Bacteria</taxon>
        <taxon>Pseudomonadati</taxon>
        <taxon>Pseudomonadota</taxon>
        <taxon>Gammaproteobacteria</taxon>
        <taxon>Lysobacterales</taxon>
        <taxon>Rhodanobacteraceae</taxon>
        <taxon>Tahibacter</taxon>
    </lineage>
</organism>
<sequence>MKNRSGAVRRGLGLLSFAGVLLIGGVSQARTVPAAKAEPVPTLLSIDAPRNGKDPAPPVESLPRSPSNPTAQSPVVRPSFNIDPSLNAEVEPNGTPATATPLPLTNGATHIVGNIYPNGDLDFYSFTAAAGDRV</sequence>
<dbReference type="SUPFAM" id="SSF89260">
    <property type="entry name" value="Collagen-binding domain"/>
    <property type="match status" value="1"/>
</dbReference>
<evidence type="ECO:0000256" key="1">
    <source>
        <dbReference type="SAM" id="MobiDB-lite"/>
    </source>
</evidence>
<dbReference type="Gene3D" id="2.60.120.380">
    <property type="match status" value="1"/>
</dbReference>
<gene>
    <name evidence="2" type="ORF">OD750_002640</name>
</gene>
<protein>
    <submittedName>
        <fullName evidence="2">Uncharacterized protein</fullName>
    </submittedName>
</protein>
<evidence type="ECO:0000313" key="3">
    <source>
        <dbReference type="Proteomes" id="UP001139971"/>
    </source>
</evidence>
<accession>A0A9X3YHP1</accession>
<proteinExistence type="predicted"/>
<comment type="caution">
    <text evidence="2">The sequence shown here is derived from an EMBL/GenBank/DDBJ whole genome shotgun (WGS) entry which is preliminary data.</text>
</comment>
<dbReference type="Proteomes" id="UP001139971">
    <property type="component" value="Unassembled WGS sequence"/>
</dbReference>
<feature type="region of interest" description="Disordered" evidence="1">
    <location>
        <begin position="31"/>
        <end position="103"/>
    </location>
</feature>
<dbReference type="AlphaFoldDB" id="A0A9X3YHP1"/>
<evidence type="ECO:0000313" key="2">
    <source>
        <dbReference type="EMBL" id="MDC8011440.1"/>
    </source>
</evidence>
<feature type="compositionally biased region" description="Polar residues" evidence="1">
    <location>
        <begin position="64"/>
        <end position="73"/>
    </location>
</feature>
<dbReference type="RefSeq" id="WP_263545860.1">
    <property type="nucleotide sequence ID" value="NZ_JAOVZO020000003.1"/>
</dbReference>
<name>A0A9X3YHP1_9GAMM</name>